<dbReference type="EMBL" id="CP061800">
    <property type="protein sequence ID" value="QTA93344.1"/>
    <property type="molecule type" value="Genomic_DNA"/>
</dbReference>
<dbReference type="Proteomes" id="UP000663722">
    <property type="component" value="Chromosome"/>
</dbReference>
<dbReference type="RefSeq" id="WP_207680329.1">
    <property type="nucleotide sequence ID" value="NZ_CP061800.1"/>
</dbReference>
<dbReference type="AlphaFoldDB" id="A0A975GTQ2"/>
<gene>
    <name evidence="1" type="ORF">dnm_094450</name>
</gene>
<keyword evidence="2" id="KW-1185">Reference proteome</keyword>
<organism evidence="1 2">
    <name type="scientific">Desulfonema magnum</name>
    <dbReference type="NCBI Taxonomy" id="45655"/>
    <lineage>
        <taxon>Bacteria</taxon>
        <taxon>Pseudomonadati</taxon>
        <taxon>Thermodesulfobacteriota</taxon>
        <taxon>Desulfobacteria</taxon>
        <taxon>Desulfobacterales</taxon>
        <taxon>Desulfococcaceae</taxon>
        <taxon>Desulfonema</taxon>
    </lineage>
</organism>
<protein>
    <submittedName>
        <fullName evidence="1">Uncharacterized protein</fullName>
    </submittedName>
</protein>
<dbReference type="KEGG" id="dmm:dnm_094450"/>
<evidence type="ECO:0000313" key="2">
    <source>
        <dbReference type="Proteomes" id="UP000663722"/>
    </source>
</evidence>
<accession>A0A975GTQ2</accession>
<proteinExistence type="predicted"/>
<name>A0A975GTQ2_9BACT</name>
<reference evidence="1" key="1">
    <citation type="journal article" date="2021" name="Microb. Physiol.">
        <title>Proteogenomic Insights into the Physiology of Marine, Sulfate-Reducing, Filamentous Desulfonema limicola and Desulfonema magnum.</title>
        <authorList>
            <person name="Schnaars V."/>
            <person name="Wohlbrand L."/>
            <person name="Scheve S."/>
            <person name="Hinrichs C."/>
            <person name="Reinhardt R."/>
            <person name="Rabus R."/>
        </authorList>
    </citation>
    <scope>NUCLEOTIDE SEQUENCE</scope>
    <source>
        <strain evidence="1">4be13</strain>
    </source>
</reference>
<sequence length="65" mass="7196">MLQSVEEVGMEKGMEKGRTEALEETAIKMLSSGVLTAEQIALFTGLEISKIKKLAKDMRSEKQSH</sequence>
<evidence type="ECO:0000313" key="1">
    <source>
        <dbReference type="EMBL" id="QTA93344.1"/>
    </source>
</evidence>